<dbReference type="Proteomes" id="UP000067444">
    <property type="component" value="Chromosome"/>
</dbReference>
<gene>
    <name evidence="1" type="ORF">OSB_06650</name>
</gene>
<name>A0A0K0Y2U4_9RHOB</name>
<protein>
    <submittedName>
        <fullName evidence="1">Uncharacterized protein</fullName>
    </submittedName>
</protein>
<proteinExistence type="predicted"/>
<keyword evidence="2" id="KW-1185">Reference proteome</keyword>
<dbReference type="Pfam" id="PF09929">
    <property type="entry name" value="DUF2161"/>
    <property type="match status" value="1"/>
</dbReference>
<dbReference type="PATRIC" id="fig|1458307.3.peg.672"/>
<evidence type="ECO:0000313" key="1">
    <source>
        <dbReference type="EMBL" id="AKS45226.1"/>
    </source>
</evidence>
<dbReference type="EMBL" id="CP012160">
    <property type="protein sequence ID" value="AKS45226.1"/>
    <property type="molecule type" value="Genomic_DNA"/>
</dbReference>
<organism evidence="1 2">
    <name type="scientific">Octadecabacter temperatus</name>
    <dbReference type="NCBI Taxonomy" id="1458307"/>
    <lineage>
        <taxon>Bacteria</taxon>
        <taxon>Pseudomonadati</taxon>
        <taxon>Pseudomonadota</taxon>
        <taxon>Alphaproteobacteria</taxon>
        <taxon>Rhodobacterales</taxon>
        <taxon>Roseobacteraceae</taxon>
        <taxon>Octadecabacter</taxon>
    </lineage>
</organism>
<evidence type="ECO:0000313" key="2">
    <source>
        <dbReference type="Proteomes" id="UP000067444"/>
    </source>
</evidence>
<dbReference type="KEGG" id="otm:OSB_06650"/>
<dbReference type="InterPro" id="IPR018679">
    <property type="entry name" value="DUF2161"/>
</dbReference>
<dbReference type="RefSeq" id="WP_049833641.1">
    <property type="nucleotide sequence ID" value="NZ_CP012160.1"/>
</dbReference>
<dbReference type="STRING" id="1458307.OSB_06650"/>
<reference evidence="1 2" key="1">
    <citation type="journal article" date="2015" name="Genome Announc.">
        <title>Closed Genome Sequence of Octadecabacter temperatus SB1, the First Mesophilic Species of the Genus Octadecabacter.</title>
        <authorList>
            <person name="Voget S."/>
            <person name="Billerbeck S."/>
            <person name="Simon M."/>
            <person name="Daniel R."/>
        </authorList>
    </citation>
    <scope>NUCLEOTIDE SEQUENCE [LARGE SCALE GENOMIC DNA]</scope>
    <source>
        <strain evidence="1 2">SB1</strain>
    </source>
</reference>
<accession>A0A0K0Y2U4</accession>
<dbReference type="AlphaFoldDB" id="A0A0K0Y2U4"/>
<sequence length="218" mass="23587">MSKPREADLYGPVKAHLQRQGYDVKGEVGAADVVGRRGDDVVVVELKLGFSLALFHQGIERLALTDDVYVAVPAGGKGKALRNNVKLARRLGLGVLTVRLRDGFVEALADPGPYAARKLKKKKKSLLRAFDRLEGDPNEGGATRHGIVTGYRQDALKCARFLAVHGPSKGAKVAEWAEVPVATRIMADDHYGWFTRVERGVYGLTEAGAKGLADWGDV</sequence>
<dbReference type="OrthoDB" id="9795163at2"/>